<keyword evidence="2" id="KW-1185">Reference proteome</keyword>
<name>R4TGV3_9CAUD</name>
<evidence type="ECO:0000313" key="2">
    <source>
        <dbReference type="Proteomes" id="UP000202786"/>
    </source>
</evidence>
<dbReference type="GeneID" id="16194012"/>
<proteinExistence type="predicted"/>
<sequence>MLCMARDKSVAVSEYELNLLREKRMELFGTDEVPYGVVISTLCEDD</sequence>
<reference evidence="1 2" key="1">
    <citation type="submission" date="2012-12" db="EMBL/GenBank/DDBJ databases">
        <authorList>
            <person name="Sencilo A."/>
            <person name="Jacobs-Sera D."/>
            <person name="Russell D.A."/>
            <person name="Ko C."/>
            <person name="Atanasova N."/>
            <person name="Osterlund E."/>
            <person name="Oksanen H.M."/>
            <person name="Bamford D.H."/>
            <person name="Hatfull G.F."/>
            <person name="Roine E."/>
            <person name="Hendrix R.W."/>
        </authorList>
    </citation>
    <scope>NUCLEOTIDE SEQUENCE [LARGE SCALE GENOMIC DNA]</scope>
</reference>
<organism evidence="1 2">
    <name type="scientific">Halogranum tailed virus 1</name>
    <dbReference type="NCBI Taxonomy" id="1273749"/>
    <lineage>
        <taxon>Viruses</taxon>
        <taxon>Duplodnaviria</taxon>
        <taxon>Heunggongvirae</taxon>
        <taxon>Uroviricota</taxon>
        <taxon>Caudoviricetes</taxon>
        <taxon>Thumleimavirales</taxon>
        <taxon>Halomagnusviridae</taxon>
        <taxon>Hagravirus</taxon>
        <taxon>Hagravirus capitaneum</taxon>
        <taxon>Hagravirus HGTV1</taxon>
    </lineage>
</organism>
<dbReference type="EMBL" id="KC292026">
    <property type="protein sequence ID" value="AGM11501.1"/>
    <property type="molecule type" value="Genomic_DNA"/>
</dbReference>
<dbReference type="Proteomes" id="UP000202786">
    <property type="component" value="Segment"/>
</dbReference>
<accession>R4TGV3</accession>
<dbReference type="RefSeq" id="YP_008059379.1">
    <property type="nucleotide sequence ID" value="NC_021328.1"/>
</dbReference>
<dbReference type="KEGG" id="vg:16194012"/>
<gene>
    <name evidence="1" type="primary">204</name>
    <name evidence="1" type="ORF">HGTV1_204</name>
</gene>
<protein>
    <submittedName>
        <fullName evidence="1">Uncharacterized protein</fullName>
    </submittedName>
</protein>
<evidence type="ECO:0000313" key="1">
    <source>
        <dbReference type="EMBL" id="AGM11501.1"/>
    </source>
</evidence>